<dbReference type="FunFam" id="1.20.272.10:FF:000001">
    <property type="entry name" value="Putative AAA family ATPase"/>
    <property type="match status" value="1"/>
</dbReference>
<reference evidence="6 7" key="1">
    <citation type="journal article" date="2017" name="BMC Genomics">
        <title>Comparative genomic and phylogenomic analyses of the Bifidobacteriaceae family.</title>
        <authorList>
            <person name="Lugli G.A."/>
            <person name="Milani C."/>
            <person name="Turroni F."/>
            <person name="Duranti S."/>
            <person name="Mancabelli L."/>
            <person name="Mangifesta M."/>
            <person name="Ferrario C."/>
            <person name="Modesto M."/>
            <person name="Mattarelli P."/>
            <person name="Jiri K."/>
            <person name="van Sinderen D."/>
            <person name="Ventura M."/>
        </authorList>
    </citation>
    <scope>NUCLEOTIDE SEQUENCE [LARGE SCALE GENOMIC DNA]</scope>
    <source>
        <strain evidence="6 7">DSM 24744</strain>
    </source>
</reference>
<evidence type="ECO:0000313" key="7">
    <source>
        <dbReference type="Proteomes" id="UP000216454"/>
    </source>
</evidence>
<dbReference type="AlphaFoldDB" id="A0A261ES16"/>
<dbReference type="OrthoDB" id="9778364at2"/>
<dbReference type="FunFam" id="3.40.50.300:FF:000345">
    <property type="entry name" value="AAA family ATPase"/>
    <property type="match status" value="1"/>
</dbReference>
<organism evidence="6 7">
    <name type="scientific">Pseudoscardovia suis</name>
    <dbReference type="NCBI Taxonomy" id="987063"/>
    <lineage>
        <taxon>Bacteria</taxon>
        <taxon>Bacillati</taxon>
        <taxon>Actinomycetota</taxon>
        <taxon>Actinomycetes</taxon>
        <taxon>Bifidobacteriales</taxon>
        <taxon>Bifidobacteriaceae</taxon>
        <taxon>Pseudoscardovia</taxon>
    </lineage>
</organism>
<dbReference type="GO" id="GO:0017116">
    <property type="term" value="F:single-stranded DNA helicase activity"/>
    <property type="evidence" value="ECO:0007669"/>
    <property type="project" value="TreeGrafter"/>
</dbReference>
<protein>
    <submittedName>
        <fullName evidence="6">ATPase AAA</fullName>
    </submittedName>
</protein>
<dbReference type="InterPro" id="IPR008921">
    <property type="entry name" value="DNA_pol3_clamp-load_cplx_C"/>
</dbReference>
<dbReference type="SMART" id="SM00382">
    <property type="entry name" value="AAA"/>
    <property type="match status" value="1"/>
</dbReference>
<keyword evidence="3" id="KW-0067">ATP-binding</keyword>
<dbReference type="GO" id="GO:0003677">
    <property type="term" value="F:DNA binding"/>
    <property type="evidence" value="ECO:0007669"/>
    <property type="project" value="InterPro"/>
</dbReference>
<proteinExistence type="inferred from homology"/>
<accession>A0A261ES16</accession>
<dbReference type="Pfam" id="PF16193">
    <property type="entry name" value="AAA_assoc_2"/>
    <property type="match status" value="1"/>
</dbReference>
<dbReference type="Pfam" id="PF12002">
    <property type="entry name" value="MgsA_C"/>
    <property type="match status" value="1"/>
</dbReference>
<feature type="region of interest" description="Disordered" evidence="4">
    <location>
        <begin position="452"/>
        <end position="503"/>
    </location>
</feature>
<dbReference type="Gene3D" id="1.10.3710.10">
    <property type="entry name" value="DNA polymerase III clamp loader subunits, C-terminal domain"/>
    <property type="match status" value="1"/>
</dbReference>
<evidence type="ECO:0000259" key="5">
    <source>
        <dbReference type="SMART" id="SM00382"/>
    </source>
</evidence>
<comment type="similarity">
    <text evidence="1">Belongs to the AAA ATPase family. RarA/MGS1/WRNIP1 subfamily.</text>
</comment>
<dbReference type="InterPro" id="IPR003593">
    <property type="entry name" value="AAA+_ATPase"/>
</dbReference>
<dbReference type="EMBL" id="MWWQ01000014">
    <property type="protein sequence ID" value="OZG49649.1"/>
    <property type="molecule type" value="Genomic_DNA"/>
</dbReference>
<dbReference type="GO" id="GO:0005524">
    <property type="term" value="F:ATP binding"/>
    <property type="evidence" value="ECO:0007669"/>
    <property type="project" value="UniProtKB-KW"/>
</dbReference>
<dbReference type="GO" id="GO:0008047">
    <property type="term" value="F:enzyme activator activity"/>
    <property type="evidence" value="ECO:0007669"/>
    <property type="project" value="TreeGrafter"/>
</dbReference>
<name>A0A261ES16_9BIFI</name>
<sequence>MQDLFDVSDVADNAMTRPLAVRMRPQTLDDVVGQERALVPGSPLRRVAEPVHAGSYTAPTSIILFGPPGVGKTTLAYIVARQSGRAFEELSAVTSGVKDVRDVLKRAHDRLVSEGTETVLFIDEVHRFSKSQQDALLPSVENRDVTFIAATTENPSFSVISPLLSRSVVVKLESLEPDDIRTVLDRAVHAPQGLADEVRVKDDAMDEIVRLSGGDARKALTILEAAAGAVTGDKARRKGARRPFVTTDVVSSVMDVATVRYDKDGDQHYDVISAFIKSMRGSDPDAAIHYLAQMLRAGEDPRFIARRIMIAASEEVGMAEPQILQVAVAAAQAVDMVGMPEARIILAEATIAVATAPKSNASYNAINQALADIDAGKVGSVPLYLRNAPTKLMKQWGNYKGYRYAHDWPQAIAPQEYMPEELRGTQYYDPSDRGYEREVSRRLKVVRAILHSQGSQGSQGSQDSRDSPSGPVAGSGSGTPEAKPHPGDAADGDGGARGSASRS</sequence>
<dbReference type="InterPro" id="IPR021886">
    <property type="entry name" value="MgsA_C"/>
</dbReference>
<evidence type="ECO:0000313" key="6">
    <source>
        <dbReference type="EMBL" id="OZG49649.1"/>
    </source>
</evidence>
<dbReference type="GO" id="GO:0000731">
    <property type="term" value="P:DNA synthesis involved in DNA repair"/>
    <property type="evidence" value="ECO:0007669"/>
    <property type="project" value="TreeGrafter"/>
</dbReference>
<dbReference type="InterPro" id="IPR051314">
    <property type="entry name" value="AAA_ATPase_RarA/MGS1/WRNIP1"/>
</dbReference>
<feature type="domain" description="AAA+ ATPase" evidence="5">
    <location>
        <begin position="58"/>
        <end position="174"/>
    </location>
</feature>
<dbReference type="InterPro" id="IPR032423">
    <property type="entry name" value="AAA_assoc_2"/>
</dbReference>
<evidence type="ECO:0000256" key="3">
    <source>
        <dbReference type="ARBA" id="ARBA00022840"/>
    </source>
</evidence>
<evidence type="ECO:0000256" key="2">
    <source>
        <dbReference type="ARBA" id="ARBA00022741"/>
    </source>
</evidence>
<keyword evidence="7" id="KW-1185">Reference proteome</keyword>
<dbReference type="Gene3D" id="3.40.50.300">
    <property type="entry name" value="P-loop containing nucleotide triphosphate hydrolases"/>
    <property type="match status" value="1"/>
</dbReference>
<dbReference type="RefSeq" id="WP_094691768.1">
    <property type="nucleotide sequence ID" value="NZ_MWWQ01000014.1"/>
</dbReference>
<dbReference type="Proteomes" id="UP000216454">
    <property type="component" value="Unassembled WGS sequence"/>
</dbReference>
<comment type="caution">
    <text evidence="6">The sequence shown here is derived from an EMBL/GenBank/DDBJ whole genome shotgun (WGS) entry which is preliminary data.</text>
</comment>
<gene>
    <name evidence="6" type="ORF">PSSU_1473</name>
</gene>
<dbReference type="PANTHER" id="PTHR13779:SF7">
    <property type="entry name" value="ATPASE WRNIP1"/>
    <property type="match status" value="1"/>
</dbReference>
<dbReference type="GO" id="GO:0006261">
    <property type="term" value="P:DNA-templated DNA replication"/>
    <property type="evidence" value="ECO:0007669"/>
    <property type="project" value="TreeGrafter"/>
</dbReference>
<dbReference type="GO" id="GO:0016887">
    <property type="term" value="F:ATP hydrolysis activity"/>
    <property type="evidence" value="ECO:0007669"/>
    <property type="project" value="InterPro"/>
</dbReference>
<dbReference type="CDD" id="cd18139">
    <property type="entry name" value="HLD_clamp_RarA"/>
    <property type="match status" value="1"/>
</dbReference>
<dbReference type="Gene3D" id="1.20.272.10">
    <property type="match status" value="1"/>
</dbReference>
<dbReference type="InterPro" id="IPR027417">
    <property type="entry name" value="P-loop_NTPase"/>
</dbReference>
<feature type="compositionally biased region" description="Low complexity" evidence="4">
    <location>
        <begin position="452"/>
        <end position="480"/>
    </location>
</feature>
<dbReference type="SUPFAM" id="SSF48019">
    <property type="entry name" value="post-AAA+ oligomerization domain-like"/>
    <property type="match status" value="1"/>
</dbReference>
<keyword evidence="2" id="KW-0547">Nucleotide-binding</keyword>
<evidence type="ECO:0000256" key="1">
    <source>
        <dbReference type="ARBA" id="ARBA00008959"/>
    </source>
</evidence>
<dbReference type="CDD" id="cd00009">
    <property type="entry name" value="AAA"/>
    <property type="match status" value="1"/>
</dbReference>
<dbReference type="Pfam" id="PF00004">
    <property type="entry name" value="AAA"/>
    <property type="match status" value="1"/>
</dbReference>
<dbReference type="Gene3D" id="1.10.8.60">
    <property type="match status" value="1"/>
</dbReference>
<dbReference type="PANTHER" id="PTHR13779">
    <property type="entry name" value="WERNER HELICASE-INTERACTING PROTEIN 1 FAMILY MEMBER"/>
    <property type="match status" value="1"/>
</dbReference>
<dbReference type="SUPFAM" id="SSF52540">
    <property type="entry name" value="P-loop containing nucleoside triphosphate hydrolases"/>
    <property type="match status" value="1"/>
</dbReference>
<dbReference type="InterPro" id="IPR003959">
    <property type="entry name" value="ATPase_AAA_core"/>
</dbReference>
<evidence type="ECO:0000256" key="4">
    <source>
        <dbReference type="SAM" id="MobiDB-lite"/>
    </source>
</evidence>